<evidence type="ECO:0000256" key="2">
    <source>
        <dbReference type="SAM" id="Phobius"/>
    </source>
</evidence>
<keyword evidence="4" id="KW-1185">Reference proteome</keyword>
<feature type="transmembrane region" description="Helical" evidence="2">
    <location>
        <begin position="43"/>
        <end position="63"/>
    </location>
</feature>
<feature type="region of interest" description="Disordered" evidence="1">
    <location>
        <begin position="1"/>
        <end position="31"/>
    </location>
</feature>
<dbReference type="Proteomes" id="UP001154061">
    <property type="component" value="Unassembled WGS sequence"/>
</dbReference>
<organism evidence="3 4">
    <name type="scientific">Natrinema salsiterrestre</name>
    <dbReference type="NCBI Taxonomy" id="2950540"/>
    <lineage>
        <taxon>Archaea</taxon>
        <taxon>Methanobacteriati</taxon>
        <taxon>Methanobacteriota</taxon>
        <taxon>Stenosarchaea group</taxon>
        <taxon>Halobacteria</taxon>
        <taxon>Halobacteriales</taxon>
        <taxon>Natrialbaceae</taxon>
        <taxon>Natrinema</taxon>
    </lineage>
</organism>
<dbReference type="EMBL" id="JAMQOT010000001">
    <property type="protein sequence ID" value="MDF9744342.1"/>
    <property type="molecule type" value="Genomic_DNA"/>
</dbReference>
<evidence type="ECO:0000313" key="4">
    <source>
        <dbReference type="Proteomes" id="UP001154061"/>
    </source>
</evidence>
<keyword evidence="2" id="KW-0812">Transmembrane</keyword>
<dbReference type="RefSeq" id="WP_277519824.1">
    <property type="nucleotide sequence ID" value="NZ_JAMQOT010000001.1"/>
</dbReference>
<evidence type="ECO:0000256" key="1">
    <source>
        <dbReference type="SAM" id="MobiDB-lite"/>
    </source>
</evidence>
<gene>
    <name evidence="3" type="ORF">NDI89_01970</name>
</gene>
<dbReference type="AlphaFoldDB" id="A0A9Q4L0Q5"/>
<reference evidence="3" key="1">
    <citation type="submission" date="2022-06" db="EMBL/GenBank/DDBJ databases">
        <title>Natrinema sp. a new haloarchaeum isolate from saline soil.</title>
        <authorList>
            <person name="Strakova D."/>
            <person name="Galisteo C."/>
            <person name="Sanchez-Porro C."/>
            <person name="Ventosa A."/>
        </authorList>
    </citation>
    <scope>NUCLEOTIDE SEQUENCE</scope>
    <source>
        <strain evidence="3">S1CR25-10</strain>
    </source>
</reference>
<keyword evidence="2" id="KW-1133">Transmembrane helix</keyword>
<feature type="compositionally biased region" description="Basic and acidic residues" evidence="1">
    <location>
        <begin position="20"/>
        <end position="29"/>
    </location>
</feature>
<proteinExistence type="predicted"/>
<protein>
    <submittedName>
        <fullName evidence="3">Uncharacterized protein</fullName>
    </submittedName>
</protein>
<dbReference type="Pfam" id="PF26071">
    <property type="entry name" value="DUF8028"/>
    <property type="match status" value="1"/>
</dbReference>
<comment type="caution">
    <text evidence="3">The sequence shown here is derived from an EMBL/GenBank/DDBJ whole genome shotgun (WGS) entry which is preliminary data.</text>
</comment>
<dbReference type="InterPro" id="IPR058341">
    <property type="entry name" value="DUF8028"/>
</dbReference>
<feature type="transmembrane region" description="Helical" evidence="2">
    <location>
        <begin position="69"/>
        <end position="86"/>
    </location>
</feature>
<accession>A0A9Q4L0Q5</accession>
<sequence>MANPPSLPDRRSADSSPSSDRSDDEHGILERTAPGLATPIRAAGFWTAIALPILYPPVLATGLSSSLEATAFVVLIAGHLLALYVGHAHRQ</sequence>
<keyword evidence="2" id="KW-0472">Membrane</keyword>
<name>A0A9Q4L0Q5_9EURY</name>
<evidence type="ECO:0000313" key="3">
    <source>
        <dbReference type="EMBL" id="MDF9744342.1"/>
    </source>
</evidence>